<evidence type="ECO:0000256" key="4">
    <source>
        <dbReference type="ARBA" id="ARBA00022496"/>
    </source>
</evidence>
<evidence type="ECO:0000256" key="5">
    <source>
        <dbReference type="ARBA" id="ARBA00022692"/>
    </source>
</evidence>
<evidence type="ECO:0000256" key="7">
    <source>
        <dbReference type="ARBA" id="ARBA00023065"/>
    </source>
</evidence>
<dbReference type="InterPro" id="IPR039426">
    <property type="entry name" value="TonB-dep_rcpt-like"/>
</dbReference>
<evidence type="ECO:0000256" key="13">
    <source>
        <dbReference type="SAM" id="SignalP"/>
    </source>
</evidence>
<keyword evidence="3 11" id="KW-1134">Transmembrane beta strand</keyword>
<dbReference type="Gene3D" id="2.40.170.20">
    <property type="entry name" value="TonB-dependent receptor, beta-barrel domain"/>
    <property type="match status" value="1"/>
</dbReference>
<dbReference type="Pfam" id="PF07715">
    <property type="entry name" value="Plug"/>
    <property type="match status" value="1"/>
</dbReference>
<sequence>MTHAKIRKTLISAAVAAATLSAGQLSAAQIEEIIVTTQKRQQTLQDVPISVSAFSGSFMDKAQISDAKQVALLTPGVSGDTDDSFLDSMNVRGISTNDFGVGAEPSIGLYQDGIYLGRTGGAVASFFDIEMVEVIKGPQGTLFGRNASSGAISITTAKPTSESGGSIDIGFGQDGYGELTAVVNTPINDQFSGRLAVYHQQQDGWVTNINDGQKTGGVENTAARYTLAFANEDITSTLMLEYEDRQGPPTIYQAFDPDETGLPFYSTDAAEDQFTSDVSSADLIDEGEVWGATLNVEVDLGNNYTLSSITGLRGHNYYYLEDFDGGNSFLSNYNQIQEQDYFSQEFRINKETDSISWFVGASWYKEELKVRFNQTLDEDTFCAAYGTYYEYDDITDCATLYEYYEYDPIVGIGTRNDSVDVDAEYDGWGLYGDATFHVTEDLDFIVGARYTEDNRDFAQNFGGEDRNATWYTFPFYTSDFVQGNDQWTNTSVRAALTYQLSDEVSTYATYSTGYKAGGFNTMELSFADDITVDDLDGEDALDFDPSLASFDKEEVTNIELGLKGQFLDGQMQLNAALYSYQFDGMQSGYYVDGRYTVANVGDAEGSGLELDMRYLPTDNLDIYLGLAWADSELTKPNPSLSADFCEDDCTGAMLPGTVDFSAAMVATYSRPIEGGDLSVTWETFHQGASPGFGDFSLTPIMLDEFTLSNLRVGYDSSDNWSMTIWVNNVFDTFYYKGVAPADGIIAPHYFGFSEPRRVGLDIGYKF</sequence>
<accession>A0ABY5TTL2</accession>
<evidence type="ECO:0000256" key="1">
    <source>
        <dbReference type="ARBA" id="ARBA00004571"/>
    </source>
</evidence>
<keyword evidence="10 11" id="KW-0998">Cell outer membrane</keyword>
<evidence type="ECO:0000313" key="16">
    <source>
        <dbReference type="EMBL" id="UVW36016.1"/>
    </source>
</evidence>
<keyword evidence="16" id="KW-0675">Receptor</keyword>
<evidence type="ECO:0000256" key="10">
    <source>
        <dbReference type="ARBA" id="ARBA00023237"/>
    </source>
</evidence>
<dbReference type="Pfam" id="PF00593">
    <property type="entry name" value="TonB_dep_Rec_b-barrel"/>
    <property type="match status" value="1"/>
</dbReference>
<dbReference type="EMBL" id="CP103416">
    <property type="protein sequence ID" value="UVW36016.1"/>
    <property type="molecule type" value="Genomic_DNA"/>
</dbReference>
<gene>
    <name evidence="16" type="ORF">NYF23_05245</name>
</gene>
<proteinExistence type="inferred from homology"/>
<organism evidence="16 17">
    <name type="scientific">SAR92 clade bacterium H455</name>
    <dbReference type="NCBI Taxonomy" id="2974818"/>
    <lineage>
        <taxon>Bacteria</taxon>
        <taxon>Pseudomonadati</taxon>
        <taxon>Pseudomonadota</taxon>
        <taxon>Gammaproteobacteria</taxon>
        <taxon>Cellvibrionales</taxon>
        <taxon>Porticoccaceae</taxon>
        <taxon>SAR92 clade</taxon>
    </lineage>
</organism>
<evidence type="ECO:0000259" key="14">
    <source>
        <dbReference type="Pfam" id="PF00593"/>
    </source>
</evidence>
<evidence type="ECO:0000256" key="6">
    <source>
        <dbReference type="ARBA" id="ARBA00023004"/>
    </source>
</evidence>
<evidence type="ECO:0000256" key="12">
    <source>
        <dbReference type="RuleBase" id="RU003357"/>
    </source>
</evidence>
<reference evidence="16" key="1">
    <citation type="submission" date="2022-08" db="EMBL/GenBank/DDBJ databases">
        <title>Catabolic pathway analysis in culturable SAR92 clade bacteria reveals their overlooked roles in DMSP degradation in coastal seas.</title>
        <authorList>
            <person name="He X."/>
            <person name="Zhang X."/>
            <person name="Zhang Y."/>
        </authorList>
    </citation>
    <scope>NUCLEOTIDE SEQUENCE</scope>
    <source>
        <strain evidence="16">H455</strain>
    </source>
</reference>
<dbReference type="InterPro" id="IPR036942">
    <property type="entry name" value="Beta-barrel_TonB_sf"/>
</dbReference>
<dbReference type="PANTHER" id="PTHR32552">
    <property type="entry name" value="FERRICHROME IRON RECEPTOR-RELATED"/>
    <property type="match status" value="1"/>
</dbReference>
<comment type="subcellular location">
    <subcellularLocation>
        <location evidence="1 11">Cell outer membrane</location>
        <topology evidence="1 11">Multi-pass membrane protein</topology>
    </subcellularLocation>
</comment>
<evidence type="ECO:0000259" key="15">
    <source>
        <dbReference type="Pfam" id="PF07715"/>
    </source>
</evidence>
<feature type="signal peptide" evidence="13">
    <location>
        <begin position="1"/>
        <end position="27"/>
    </location>
</feature>
<dbReference type="InterPro" id="IPR012910">
    <property type="entry name" value="Plug_dom"/>
</dbReference>
<evidence type="ECO:0000256" key="3">
    <source>
        <dbReference type="ARBA" id="ARBA00022452"/>
    </source>
</evidence>
<evidence type="ECO:0000256" key="9">
    <source>
        <dbReference type="ARBA" id="ARBA00023136"/>
    </source>
</evidence>
<evidence type="ECO:0000313" key="17">
    <source>
        <dbReference type="Proteomes" id="UP001059934"/>
    </source>
</evidence>
<dbReference type="PANTHER" id="PTHR32552:SF81">
    <property type="entry name" value="TONB-DEPENDENT OUTER MEMBRANE RECEPTOR"/>
    <property type="match status" value="1"/>
</dbReference>
<keyword evidence="9 11" id="KW-0472">Membrane</keyword>
<keyword evidence="8 12" id="KW-0798">TonB box</keyword>
<keyword evidence="7" id="KW-0406">Ion transport</keyword>
<dbReference type="PROSITE" id="PS52016">
    <property type="entry name" value="TONB_DEPENDENT_REC_3"/>
    <property type="match status" value="1"/>
</dbReference>
<dbReference type="SUPFAM" id="SSF56935">
    <property type="entry name" value="Porins"/>
    <property type="match status" value="1"/>
</dbReference>
<name>A0ABY5TTL2_9GAMM</name>
<keyword evidence="5 11" id="KW-0812">Transmembrane</keyword>
<evidence type="ECO:0000256" key="11">
    <source>
        <dbReference type="PROSITE-ProRule" id="PRU01360"/>
    </source>
</evidence>
<keyword evidence="4" id="KW-0410">Iron transport</keyword>
<keyword evidence="2 11" id="KW-0813">Transport</keyword>
<evidence type="ECO:0000256" key="2">
    <source>
        <dbReference type="ARBA" id="ARBA00022448"/>
    </source>
</evidence>
<comment type="similarity">
    <text evidence="11 12">Belongs to the TonB-dependent receptor family.</text>
</comment>
<keyword evidence="17" id="KW-1185">Reference proteome</keyword>
<feature type="domain" description="TonB-dependent receptor-like beta-barrel" evidence="14">
    <location>
        <begin position="242"/>
        <end position="729"/>
    </location>
</feature>
<keyword evidence="13" id="KW-0732">Signal</keyword>
<feature type="chain" id="PRO_5047469504" evidence="13">
    <location>
        <begin position="28"/>
        <end position="766"/>
    </location>
</feature>
<dbReference type="Proteomes" id="UP001059934">
    <property type="component" value="Chromosome"/>
</dbReference>
<feature type="domain" description="TonB-dependent receptor plug" evidence="15">
    <location>
        <begin position="44"/>
        <end position="151"/>
    </location>
</feature>
<evidence type="ECO:0000256" key="8">
    <source>
        <dbReference type="ARBA" id="ARBA00023077"/>
    </source>
</evidence>
<keyword evidence="6" id="KW-0408">Iron</keyword>
<protein>
    <submittedName>
        <fullName evidence="16">TonB-dependent receptor</fullName>
    </submittedName>
</protein>
<dbReference type="InterPro" id="IPR000531">
    <property type="entry name" value="Beta-barrel_TonB"/>
</dbReference>